<name>Q1YIT7_AURMS</name>
<evidence type="ECO:0000313" key="2">
    <source>
        <dbReference type="Proteomes" id="UP000000321"/>
    </source>
</evidence>
<organism evidence="1 2">
    <name type="scientific">Aurantimonas manganoxydans (strain ATCC BAA-1229 / DSM 21871 / SI85-9A1)</name>
    <dbReference type="NCBI Taxonomy" id="287752"/>
    <lineage>
        <taxon>Bacteria</taxon>
        <taxon>Pseudomonadati</taxon>
        <taxon>Pseudomonadota</taxon>
        <taxon>Alphaproteobacteria</taxon>
        <taxon>Hyphomicrobiales</taxon>
        <taxon>Aurantimonadaceae</taxon>
        <taxon>Aurantimonas</taxon>
    </lineage>
</organism>
<reference evidence="1 2" key="1">
    <citation type="journal article" date="2008" name="Appl. Environ. Microbiol.">
        <title>Genomic insights into Mn(II) oxidation by the marine alphaproteobacterium Aurantimonas sp. strain SI85-9A1.</title>
        <authorList>
            <person name="Dick G.J."/>
            <person name="Podell S."/>
            <person name="Johnson H.A."/>
            <person name="Rivera-Espinoza Y."/>
            <person name="Bernier-Latmani R."/>
            <person name="McCarthy J.K."/>
            <person name="Torpey J.W."/>
            <person name="Clement B.G."/>
            <person name="Gaasterland T."/>
            <person name="Tebo B.M."/>
        </authorList>
    </citation>
    <scope>NUCLEOTIDE SEQUENCE [LARGE SCALE GENOMIC DNA]</scope>
    <source>
        <strain evidence="1 2">SI85-9A1</strain>
    </source>
</reference>
<dbReference type="HOGENOM" id="CLU_1625201_0_0_5"/>
<gene>
    <name evidence="1" type="ORF">SI859A1_01383</name>
</gene>
<dbReference type="AlphaFoldDB" id="Q1YIT7"/>
<sequence>MAFLSIQRSDQAAQHVEERGLARPDDGVQFPVVTGGAFGQMRQLLTALVGQVQTVAAAIGRARATPDQHCPVEIAQHRRQGGLVAAGRPAQRQRRDARIVVDQRQQGEMAGPQIGLRRMALESLERGVLRNLQMKGDVVVQRATADRIVNPQGMVRLRGLPCR</sequence>
<accession>Q1YIT7</accession>
<protein>
    <submittedName>
        <fullName evidence="1">Uncharacterized protein</fullName>
    </submittedName>
</protein>
<comment type="caution">
    <text evidence="1">The sequence shown here is derived from an EMBL/GenBank/DDBJ whole genome shotgun (WGS) entry which is preliminary data.</text>
</comment>
<dbReference type="BioCyc" id="AURANTIMONAS:SI859A1_01383-MONOMER"/>
<keyword evidence="2" id="KW-1185">Reference proteome</keyword>
<dbReference type="EMBL" id="AAPJ01000003">
    <property type="protein sequence ID" value="EAS50030.1"/>
    <property type="molecule type" value="Genomic_DNA"/>
</dbReference>
<evidence type="ECO:0000313" key="1">
    <source>
        <dbReference type="EMBL" id="EAS50030.1"/>
    </source>
</evidence>
<proteinExistence type="predicted"/>
<dbReference type="Proteomes" id="UP000000321">
    <property type="component" value="Unassembled WGS sequence"/>
</dbReference>